<accession>A0ABD0W862</accession>
<dbReference type="Proteomes" id="UP001552299">
    <property type="component" value="Unassembled WGS sequence"/>
</dbReference>
<dbReference type="EMBL" id="JANQDX010000001">
    <property type="protein sequence ID" value="KAL0929051.1"/>
    <property type="molecule type" value="Genomic_DNA"/>
</dbReference>
<dbReference type="AlphaFoldDB" id="A0ABD0W862"/>
<reference evidence="2 3" key="1">
    <citation type="journal article" date="2024" name="Plant Biotechnol. J.">
        <title>Dendrobium thyrsiflorum genome and its molecular insights into genes involved in important horticultural traits.</title>
        <authorList>
            <person name="Chen B."/>
            <person name="Wang J.Y."/>
            <person name="Zheng P.J."/>
            <person name="Li K.L."/>
            <person name="Liang Y.M."/>
            <person name="Chen X.F."/>
            <person name="Zhang C."/>
            <person name="Zhao X."/>
            <person name="He X."/>
            <person name="Zhang G.Q."/>
            <person name="Liu Z.J."/>
            <person name="Xu Q."/>
        </authorList>
    </citation>
    <scope>NUCLEOTIDE SEQUENCE [LARGE SCALE GENOMIC DNA]</scope>
    <source>
        <strain evidence="2">GZMU011</strain>
    </source>
</reference>
<feature type="region of interest" description="Disordered" evidence="1">
    <location>
        <begin position="1"/>
        <end position="73"/>
    </location>
</feature>
<proteinExistence type="predicted"/>
<name>A0ABD0W862_DENTH</name>
<comment type="caution">
    <text evidence="2">The sequence shown here is derived from an EMBL/GenBank/DDBJ whole genome shotgun (WGS) entry which is preliminary data.</text>
</comment>
<sequence>MEEEEWRKKKKKEEGGGEIYLGSLDGEGREWPALESRESRRESRTLRENGVNGTVHSPAMNCLPELRKSKDKT</sequence>
<evidence type="ECO:0000313" key="2">
    <source>
        <dbReference type="EMBL" id="KAL0929051.1"/>
    </source>
</evidence>
<gene>
    <name evidence="2" type="ORF">M5K25_000991</name>
</gene>
<organism evidence="2 3">
    <name type="scientific">Dendrobium thyrsiflorum</name>
    <name type="common">Pinecone-like raceme dendrobium</name>
    <name type="synonym">Orchid</name>
    <dbReference type="NCBI Taxonomy" id="117978"/>
    <lineage>
        <taxon>Eukaryota</taxon>
        <taxon>Viridiplantae</taxon>
        <taxon>Streptophyta</taxon>
        <taxon>Embryophyta</taxon>
        <taxon>Tracheophyta</taxon>
        <taxon>Spermatophyta</taxon>
        <taxon>Magnoliopsida</taxon>
        <taxon>Liliopsida</taxon>
        <taxon>Asparagales</taxon>
        <taxon>Orchidaceae</taxon>
        <taxon>Epidendroideae</taxon>
        <taxon>Malaxideae</taxon>
        <taxon>Dendrobiinae</taxon>
        <taxon>Dendrobium</taxon>
    </lineage>
</organism>
<protein>
    <submittedName>
        <fullName evidence="2">Uncharacterized protein</fullName>
    </submittedName>
</protein>
<evidence type="ECO:0000256" key="1">
    <source>
        <dbReference type="SAM" id="MobiDB-lite"/>
    </source>
</evidence>
<evidence type="ECO:0000313" key="3">
    <source>
        <dbReference type="Proteomes" id="UP001552299"/>
    </source>
</evidence>
<feature type="compositionally biased region" description="Basic and acidic residues" evidence="1">
    <location>
        <begin position="26"/>
        <end position="47"/>
    </location>
</feature>
<keyword evidence="3" id="KW-1185">Reference proteome</keyword>